<organism evidence="2 3">
    <name type="scientific">Rhodotorula mucilaginosa</name>
    <name type="common">Yeast</name>
    <name type="synonym">Rhodotorula rubra</name>
    <dbReference type="NCBI Taxonomy" id="5537"/>
    <lineage>
        <taxon>Eukaryota</taxon>
        <taxon>Fungi</taxon>
        <taxon>Dikarya</taxon>
        <taxon>Basidiomycota</taxon>
        <taxon>Pucciniomycotina</taxon>
        <taxon>Microbotryomycetes</taxon>
        <taxon>Sporidiobolales</taxon>
        <taxon>Sporidiobolaceae</taxon>
        <taxon>Rhodotorula</taxon>
    </lineage>
</organism>
<accession>A0A9P6W6L4</accession>
<feature type="signal peptide" evidence="1">
    <location>
        <begin position="1"/>
        <end position="19"/>
    </location>
</feature>
<evidence type="ECO:0000256" key="1">
    <source>
        <dbReference type="SAM" id="SignalP"/>
    </source>
</evidence>
<keyword evidence="1" id="KW-0732">Signal</keyword>
<dbReference type="Proteomes" id="UP000777482">
    <property type="component" value="Unassembled WGS sequence"/>
</dbReference>
<evidence type="ECO:0000313" key="3">
    <source>
        <dbReference type="Proteomes" id="UP000777482"/>
    </source>
</evidence>
<evidence type="ECO:0000313" key="2">
    <source>
        <dbReference type="EMBL" id="KAG0666095.1"/>
    </source>
</evidence>
<proteinExistence type="predicted"/>
<feature type="chain" id="PRO_5040263002" evidence="1">
    <location>
        <begin position="20"/>
        <end position="188"/>
    </location>
</feature>
<dbReference type="AlphaFoldDB" id="A0A9P6W6L4"/>
<dbReference type="OrthoDB" id="10354222at2759"/>
<comment type="caution">
    <text evidence="2">The sequence shown here is derived from an EMBL/GenBank/DDBJ whole genome shotgun (WGS) entry which is preliminary data.</text>
</comment>
<dbReference type="EMBL" id="PUHQ01000006">
    <property type="protein sequence ID" value="KAG0666095.1"/>
    <property type="molecule type" value="Genomic_DNA"/>
</dbReference>
<gene>
    <name evidence="2" type="ORF">C6P46_005446</name>
</gene>
<sequence length="188" mass="20178">MRLVSIATLLAACATFAYASPLVRRAVYAGELVSPKADDTIAIDQQFQLAYLPAVRSLLLFVGEEISFAAHARSHSPADSRNADQVPTGPHIGNPPRFESLSVGLQGPAPVGRVNGDFTSVAILELADDLDRADDDGPWVNGTLTIPSQAVTETGTYFLIVTEKQEPNGDDAPTYYVQTYNISVEVTR</sequence>
<keyword evidence="3" id="KW-1185">Reference proteome</keyword>
<name>A0A9P6W6L4_RHOMI</name>
<protein>
    <submittedName>
        <fullName evidence="2">Uncharacterized protein</fullName>
    </submittedName>
</protein>
<reference evidence="2 3" key="1">
    <citation type="submission" date="2020-11" db="EMBL/GenBank/DDBJ databases">
        <title>Kefir isolates.</title>
        <authorList>
            <person name="Marcisauskas S."/>
            <person name="Kim Y."/>
            <person name="Blasche S."/>
        </authorList>
    </citation>
    <scope>NUCLEOTIDE SEQUENCE [LARGE SCALE GENOMIC DNA]</scope>
    <source>
        <strain evidence="2 3">KR</strain>
    </source>
</reference>